<keyword evidence="7" id="KW-1185">Reference proteome</keyword>
<dbReference type="PANTHER" id="PTHR33164">
    <property type="entry name" value="TRANSCRIPTIONAL REGULATOR, MARR FAMILY"/>
    <property type="match status" value="1"/>
</dbReference>
<dbReference type="PANTHER" id="PTHR33164:SF104">
    <property type="entry name" value="TRANSCRIPTIONAL REGULATORY PROTEIN"/>
    <property type="match status" value="1"/>
</dbReference>
<feature type="domain" description="HTH marR-type" evidence="5">
    <location>
        <begin position="85"/>
        <end position="220"/>
    </location>
</feature>
<evidence type="ECO:0000256" key="3">
    <source>
        <dbReference type="ARBA" id="ARBA00023163"/>
    </source>
</evidence>
<dbReference type="InterPro" id="IPR000835">
    <property type="entry name" value="HTH_MarR-typ"/>
</dbReference>
<dbReference type="GO" id="GO:0006950">
    <property type="term" value="P:response to stress"/>
    <property type="evidence" value="ECO:0007669"/>
    <property type="project" value="TreeGrafter"/>
</dbReference>
<comment type="caution">
    <text evidence="6">The sequence shown here is derived from an EMBL/GenBank/DDBJ whole genome shotgun (WGS) entry which is preliminary data.</text>
</comment>
<gene>
    <name evidence="6" type="ORF">Q760_17510</name>
</gene>
<protein>
    <submittedName>
        <fullName evidence="6">MarR family transcriptional regulator</fullName>
    </submittedName>
</protein>
<dbReference type="SUPFAM" id="SSF46785">
    <property type="entry name" value="Winged helix' DNA-binding domain"/>
    <property type="match status" value="1"/>
</dbReference>
<feature type="region of interest" description="Disordered" evidence="4">
    <location>
        <begin position="1"/>
        <end position="63"/>
    </location>
</feature>
<evidence type="ECO:0000256" key="1">
    <source>
        <dbReference type="ARBA" id="ARBA00023015"/>
    </source>
</evidence>
<dbReference type="PROSITE" id="PS50995">
    <property type="entry name" value="HTH_MARR_2"/>
    <property type="match status" value="1"/>
</dbReference>
<feature type="compositionally biased region" description="Low complexity" evidence="4">
    <location>
        <begin position="14"/>
        <end position="24"/>
    </location>
</feature>
<evidence type="ECO:0000256" key="4">
    <source>
        <dbReference type="SAM" id="MobiDB-lite"/>
    </source>
</evidence>
<dbReference type="Pfam" id="PF12802">
    <property type="entry name" value="MarR_2"/>
    <property type="match status" value="1"/>
</dbReference>
<dbReference type="GO" id="GO:0003700">
    <property type="term" value="F:DNA-binding transcription factor activity"/>
    <property type="evidence" value="ECO:0007669"/>
    <property type="project" value="InterPro"/>
</dbReference>
<accession>A0A0A0B6G2</accession>
<evidence type="ECO:0000313" key="7">
    <source>
        <dbReference type="Proteomes" id="UP000029833"/>
    </source>
</evidence>
<keyword evidence="3" id="KW-0804">Transcription</keyword>
<dbReference type="InterPro" id="IPR023187">
    <property type="entry name" value="Tscrpt_reg_MarR-type_CS"/>
</dbReference>
<dbReference type="InterPro" id="IPR036388">
    <property type="entry name" value="WH-like_DNA-bd_sf"/>
</dbReference>
<evidence type="ECO:0000313" key="6">
    <source>
        <dbReference type="EMBL" id="KGM01772.1"/>
    </source>
</evidence>
<keyword evidence="1" id="KW-0805">Transcription regulation</keyword>
<dbReference type="Gene3D" id="1.10.10.10">
    <property type="entry name" value="Winged helix-like DNA-binding domain superfamily/Winged helix DNA-binding domain"/>
    <property type="match status" value="1"/>
</dbReference>
<organism evidence="6 7">
    <name type="scientific">Cellulomonas cellasea DSM 20118</name>
    <dbReference type="NCBI Taxonomy" id="1408250"/>
    <lineage>
        <taxon>Bacteria</taxon>
        <taxon>Bacillati</taxon>
        <taxon>Actinomycetota</taxon>
        <taxon>Actinomycetes</taxon>
        <taxon>Micrococcales</taxon>
        <taxon>Cellulomonadaceae</taxon>
        <taxon>Cellulomonas</taxon>
    </lineage>
</organism>
<dbReference type="InterPro" id="IPR036390">
    <property type="entry name" value="WH_DNA-bd_sf"/>
</dbReference>
<dbReference type="GO" id="GO:0003677">
    <property type="term" value="F:DNA binding"/>
    <property type="evidence" value="ECO:0007669"/>
    <property type="project" value="UniProtKB-KW"/>
</dbReference>
<dbReference type="EMBL" id="AXNT01000085">
    <property type="protein sequence ID" value="KGM01772.1"/>
    <property type="molecule type" value="Genomic_DNA"/>
</dbReference>
<dbReference type="SMART" id="SM00347">
    <property type="entry name" value="HTH_MARR"/>
    <property type="match status" value="1"/>
</dbReference>
<sequence>MTARAADGRGGGPTRTPAAGPDAGSTGPAGSAAREGDAGSAGPVGAAGAIGGTDAGGTAGPPVRDEVDRIVEAWGRVRPDLDVTPLTVLSRVSRLARHLDLARRGAFARHELETWEFDVLSALRRAGAPYRLSPGALLTQTLVTSGTMTNRIDRLAERGLVERQPSPEDRRGVLVQLTGTGLARVDAAFSDLLDVERRLLAVLTEAEHATLATLLRDVVAPFDAP</sequence>
<dbReference type="AlphaFoldDB" id="A0A0A0B6G2"/>
<evidence type="ECO:0000259" key="5">
    <source>
        <dbReference type="PROSITE" id="PS50995"/>
    </source>
</evidence>
<reference evidence="6 7" key="1">
    <citation type="submission" date="2013-10" db="EMBL/GenBank/DDBJ databases">
        <authorList>
            <person name="Wang G."/>
            <person name="Zhuang W."/>
        </authorList>
    </citation>
    <scope>NUCLEOTIDE SEQUENCE [LARGE SCALE GENOMIC DNA]</scope>
    <source>
        <strain evidence="6 7">DSM 20118</strain>
    </source>
</reference>
<dbReference type="PRINTS" id="PR00598">
    <property type="entry name" value="HTHMARR"/>
</dbReference>
<evidence type="ECO:0000256" key="2">
    <source>
        <dbReference type="ARBA" id="ARBA00023125"/>
    </source>
</evidence>
<feature type="compositionally biased region" description="Low complexity" evidence="4">
    <location>
        <begin position="38"/>
        <end position="47"/>
    </location>
</feature>
<proteinExistence type="predicted"/>
<dbReference type="InterPro" id="IPR039422">
    <property type="entry name" value="MarR/SlyA-like"/>
</dbReference>
<dbReference type="Proteomes" id="UP000029833">
    <property type="component" value="Unassembled WGS sequence"/>
</dbReference>
<keyword evidence="2" id="KW-0238">DNA-binding</keyword>
<feature type="compositionally biased region" description="Gly residues" evidence="4">
    <location>
        <begin position="48"/>
        <end position="59"/>
    </location>
</feature>
<dbReference type="PROSITE" id="PS01117">
    <property type="entry name" value="HTH_MARR_1"/>
    <property type="match status" value="1"/>
</dbReference>
<name>A0A0A0B6G2_9CELL</name>